<dbReference type="OrthoDB" id="3258358at2759"/>
<accession>A0A4V6T560</accession>
<sequence length="134" mass="15503">MPTPGSLKAPSFSGDTADLKEFFEDFEELVKGCELSEEEKVRGVVKYAEKEVRKFWKTLKGYEEKKWIELKQQIMDAYPGSGKGHRYTVAYLSKLVSWQSKQRITSESHLLTYYHKFRPVAQALKTDGKISETE</sequence>
<name>A0A4V6T560_DENBC</name>
<evidence type="ECO:0000313" key="2">
    <source>
        <dbReference type="Proteomes" id="UP000297245"/>
    </source>
</evidence>
<dbReference type="AlphaFoldDB" id="A0A4V6T560"/>
<feature type="non-terminal residue" evidence="1">
    <location>
        <position position="134"/>
    </location>
</feature>
<protein>
    <recommendedName>
        <fullName evidence="3">Retrotransposon gag domain-containing protein</fullName>
    </recommendedName>
</protein>
<evidence type="ECO:0000313" key="1">
    <source>
        <dbReference type="EMBL" id="THU86905.1"/>
    </source>
</evidence>
<proteinExistence type="predicted"/>
<evidence type="ECO:0008006" key="3">
    <source>
        <dbReference type="Google" id="ProtNLM"/>
    </source>
</evidence>
<gene>
    <name evidence="1" type="ORF">K435DRAFT_618291</name>
</gene>
<keyword evidence="2" id="KW-1185">Reference proteome</keyword>
<organism evidence="1 2">
    <name type="scientific">Dendrothele bispora (strain CBS 962.96)</name>
    <dbReference type="NCBI Taxonomy" id="1314807"/>
    <lineage>
        <taxon>Eukaryota</taxon>
        <taxon>Fungi</taxon>
        <taxon>Dikarya</taxon>
        <taxon>Basidiomycota</taxon>
        <taxon>Agaricomycotina</taxon>
        <taxon>Agaricomycetes</taxon>
        <taxon>Agaricomycetidae</taxon>
        <taxon>Agaricales</taxon>
        <taxon>Agaricales incertae sedis</taxon>
        <taxon>Dendrothele</taxon>
    </lineage>
</organism>
<reference evidence="1 2" key="1">
    <citation type="journal article" date="2019" name="Nat. Ecol. Evol.">
        <title>Megaphylogeny resolves global patterns of mushroom evolution.</title>
        <authorList>
            <person name="Varga T."/>
            <person name="Krizsan K."/>
            <person name="Foldi C."/>
            <person name="Dima B."/>
            <person name="Sanchez-Garcia M."/>
            <person name="Sanchez-Ramirez S."/>
            <person name="Szollosi G.J."/>
            <person name="Szarkandi J.G."/>
            <person name="Papp V."/>
            <person name="Albert L."/>
            <person name="Andreopoulos W."/>
            <person name="Angelini C."/>
            <person name="Antonin V."/>
            <person name="Barry K.W."/>
            <person name="Bougher N.L."/>
            <person name="Buchanan P."/>
            <person name="Buyck B."/>
            <person name="Bense V."/>
            <person name="Catcheside P."/>
            <person name="Chovatia M."/>
            <person name="Cooper J."/>
            <person name="Damon W."/>
            <person name="Desjardin D."/>
            <person name="Finy P."/>
            <person name="Geml J."/>
            <person name="Haridas S."/>
            <person name="Hughes K."/>
            <person name="Justo A."/>
            <person name="Karasinski D."/>
            <person name="Kautmanova I."/>
            <person name="Kiss B."/>
            <person name="Kocsube S."/>
            <person name="Kotiranta H."/>
            <person name="LaButti K.M."/>
            <person name="Lechner B.E."/>
            <person name="Liimatainen K."/>
            <person name="Lipzen A."/>
            <person name="Lukacs Z."/>
            <person name="Mihaltcheva S."/>
            <person name="Morgado L.N."/>
            <person name="Niskanen T."/>
            <person name="Noordeloos M.E."/>
            <person name="Ohm R.A."/>
            <person name="Ortiz-Santana B."/>
            <person name="Ovrebo C."/>
            <person name="Racz N."/>
            <person name="Riley R."/>
            <person name="Savchenko A."/>
            <person name="Shiryaev A."/>
            <person name="Soop K."/>
            <person name="Spirin V."/>
            <person name="Szebenyi C."/>
            <person name="Tomsovsky M."/>
            <person name="Tulloss R.E."/>
            <person name="Uehling J."/>
            <person name="Grigoriev I.V."/>
            <person name="Vagvolgyi C."/>
            <person name="Papp T."/>
            <person name="Martin F.M."/>
            <person name="Miettinen O."/>
            <person name="Hibbett D.S."/>
            <person name="Nagy L.G."/>
        </authorList>
    </citation>
    <scope>NUCLEOTIDE SEQUENCE [LARGE SCALE GENOMIC DNA]</scope>
    <source>
        <strain evidence="1 2">CBS 962.96</strain>
    </source>
</reference>
<dbReference type="EMBL" id="ML179473">
    <property type="protein sequence ID" value="THU86905.1"/>
    <property type="molecule type" value="Genomic_DNA"/>
</dbReference>
<dbReference type="Proteomes" id="UP000297245">
    <property type="component" value="Unassembled WGS sequence"/>
</dbReference>